<reference evidence="1" key="2">
    <citation type="journal article" date="2015" name="Fish Shellfish Immunol.">
        <title>Early steps in the European eel (Anguilla anguilla)-Vibrio vulnificus interaction in the gills: Role of the RtxA13 toxin.</title>
        <authorList>
            <person name="Callol A."/>
            <person name="Pajuelo D."/>
            <person name="Ebbesson L."/>
            <person name="Teles M."/>
            <person name="MacKenzie S."/>
            <person name="Amaro C."/>
        </authorList>
    </citation>
    <scope>NUCLEOTIDE SEQUENCE</scope>
</reference>
<reference evidence="1" key="1">
    <citation type="submission" date="2014-11" db="EMBL/GenBank/DDBJ databases">
        <authorList>
            <person name="Amaro Gonzalez C."/>
        </authorList>
    </citation>
    <scope>NUCLEOTIDE SEQUENCE</scope>
</reference>
<dbReference type="EMBL" id="GBXM01088189">
    <property type="protein sequence ID" value="JAH20388.1"/>
    <property type="molecule type" value="Transcribed_RNA"/>
</dbReference>
<organism evidence="1">
    <name type="scientific">Anguilla anguilla</name>
    <name type="common">European freshwater eel</name>
    <name type="synonym">Muraena anguilla</name>
    <dbReference type="NCBI Taxonomy" id="7936"/>
    <lineage>
        <taxon>Eukaryota</taxon>
        <taxon>Metazoa</taxon>
        <taxon>Chordata</taxon>
        <taxon>Craniata</taxon>
        <taxon>Vertebrata</taxon>
        <taxon>Euteleostomi</taxon>
        <taxon>Actinopterygii</taxon>
        <taxon>Neopterygii</taxon>
        <taxon>Teleostei</taxon>
        <taxon>Anguilliformes</taxon>
        <taxon>Anguillidae</taxon>
        <taxon>Anguilla</taxon>
    </lineage>
</organism>
<sequence>MIMTMCYCCSSLSVKFNSIQEQAKLLCSSTTRTHLWMNGEDANSSDKLYNLL</sequence>
<protein>
    <submittedName>
        <fullName evidence="1">Uncharacterized protein</fullName>
    </submittedName>
</protein>
<name>A0A0E9QWB2_ANGAN</name>
<accession>A0A0E9QWB2</accession>
<evidence type="ECO:0000313" key="1">
    <source>
        <dbReference type="EMBL" id="JAH20388.1"/>
    </source>
</evidence>
<dbReference type="AlphaFoldDB" id="A0A0E9QWB2"/>
<proteinExistence type="predicted"/>